<feature type="chain" id="PRO_5046112970" evidence="1">
    <location>
        <begin position="24"/>
        <end position="199"/>
    </location>
</feature>
<evidence type="ECO:0000313" key="4">
    <source>
        <dbReference type="Proteomes" id="UP001202281"/>
    </source>
</evidence>
<dbReference type="Pfam" id="PF11845">
    <property type="entry name" value="Tll0287-like"/>
    <property type="match status" value="1"/>
</dbReference>
<name>A0ABT0BNG5_9SPHN</name>
<dbReference type="RefSeq" id="WP_243919194.1">
    <property type="nucleotide sequence ID" value="NZ_JALHLG010000007.1"/>
</dbReference>
<organism evidence="3 4">
    <name type="scientific">Novosphingobium beihaiensis</name>
    <dbReference type="NCBI Taxonomy" id="2930389"/>
    <lineage>
        <taxon>Bacteria</taxon>
        <taxon>Pseudomonadati</taxon>
        <taxon>Pseudomonadota</taxon>
        <taxon>Alphaproteobacteria</taxon>
        <taxon>Sphingomonadales</taxon>
        <taxon>Sphingomonadaceae</taxon>
        <taxon>Novosphingobium</taxon>
    </lineage>
</organism>
<accession>A0ABT0BNG5</accession>
<gene>
    <name evidence="3" type="ORF">MTR66_07150</name>
</gene>
<keyword evidence="4" id="KW-1185">Reference proteome</keyword>
<feature type="signal peptide" evidence="1">
    <location>
        <begin position="1"/>
        <end position="23"/>
    </location>
</feature>
<dbReference type="InterPro" id="IPR021796">
    <property type="entry name" value="Tll0287-like_dom"/>
</dbReference>
<sequence length="199" mass="20803">MRRGAGRAWLAAAALAALCAACAQEEPPLDEAAVLARSDAVAGHFQSALQGQLKTALAAGGPMLAVTVCHDAAPLIAAQELERSGAEVSRVAERNRSPAGRLTDEVRAHYTGLASAPLVNGKPASRIWRSGMGDGAIINVLRAIPMREKPCTVCHGTNVASDLAARIRELYPNDKATGFKPGDMRGAMLIRWPAAAFAE</sequence>
<reference evidence="3 4" key="1">
    <citation type="submission" date="2022-04" db="EMBL/GenBank/DDBJ databases">
        <title>Identification of a novel bacterium isolated from mangrove sediments.</title>
        <authorList>
            <person name="Pan X."/>
        </authorList>
    </citation>
    <scope>NUCLEOTIDE SEQUENCE [LARGE SCALE GENOMIC DNA]</scope>
    <source>
        <strain evidence="3 4">B2638</strain>
    </source>
</reference>
<dbReference type="EMBL" id="JALHLG010000007">
    <property type="protein sequence ID" value="MCJ2186590.1"/>
    <property type="molecule type" value="Genomic_DNA"/>
</dbReference>
<keyword evidence="1" id="KW-0732">Signal</keyword>
<evidence type="ECO:0000256" key="1">
    <source>
        <dbReference type="SAM" id="SignalP"/>
    </source>
</evidence>
<feature type="domain" description="Tll0287-like" evidence="2">
    <location>
        <begin position="35"/>
        <end position="193"/>
    </location>
</feature>
<evidence type="ECO:0000313" key="3">
    <source>
        <dbReference type="EMBL" id="MCJ2186590.1"/>
    </source>
</evidence>
<evidence type="ECO:0000259" key="2">
    <source>
        <dbReference type="Pfam" id="PF11845"/>
    </source>
</evidence>
<dbReference type="Proteomes" id="UP001202281">
    <property type="component" value="Unassembled WGS sequence"/>
</dbReference>
<proteinExistence type="predicted"/>
<comment type="caution">
    <text evidence="3">The sequence shown here is derived from an EMBL/GenBank/DDBJ whole genome shotgun (WGS) entry which is preliminary data.</text>
</comment>
<protein>
    <submittedName>
        <fullName evidence="3">DUF3365 domain-containing protein</fullName>
    </submittedName>
</protein>